<dbReference type="InterPro" id="IPR050330">
    <property type="entry name" value="Bact_OuterMem_StrucFunc"/>
</dbReference>
<evidence type="ECO:0000256" key="4">
    <source>
        <dbReference type="PROSITE-ProRule" id="PRU00473"/>
    </source>
</evidence>
<dbReference type="Pfam" id="PF00691">
    <property type="entry name" value="OmpA"/>
    <property type="match status" value="1"/>
</dbReference>
<gene>
    <name evidence="6" type="ORF">RB2654_10349</name>
</gene>
<dbReference type="PANTHER" id="PTHR30329">
    <property type="entry name" value="STATOR ELEMENT OF FLAGELLAR MOTOR COMPLEX"/>
    <property type="match status" value="1"/>
</dbReference>
<dbReference type="PANTHER" id="PTHR30329:SF21">
    <property type="entry name" value="LIPOPROTEIN YIAD-RELATED"/>
    <property type="match status" value="1"/>
</dbReference>
<dbReference type="InterPro" id="IPR006690">
    <property type="entry name" value="OMPA-like_CS"/>
</dbReference>
<organism evidence="6 7">
    <name type="scientific">Maritimibacter alkaliphilus HTCC2654</name>
    <dbReference type="NCBI Taxonomy" id="314271"/>
    <lineage>
        <taxon>Bacteria</taxon>
        <taxon>Pseudomonadati</taxon>
        <taxon>Pseudomonadota</taxon>
        <taxon>Alphaproteobacteria</taxon>
        <taxon>Rhodobacterales</taxon>
        <taxon>Roseobacteraceae</taxon>
        <taxon>Maritimibacter</taxon>
    </lineage>
</organism>
<protein>
    <submittedName>
        <fullName evidence="6">OmpA family protein</fullName>
    </submittedName>
</protein>
<sequence length="225" mass="22885">MLPAKIGFPLKGPRMTTLKPLFVLPLVSVLALTGCSTVGQREGAGIATGAAVGGLVGAAIPGNRAATAAAGAIGGAIVGGLVGNQLDKQAGDLRSSLSNSSIQVINTGSYLKVVMPQGILFPTDSADVSPALYPDLRALAENLREYPNSSVQVVGHTDNTGQASYNLTLSQRRAQAVLGVIQSNGVGAARLQAVGKGDSEPVATNLTPEGRAQNRRVEVLIIPRG</sequence>
<keyword evidence="7" id="KW-1185">Reference proteome</keyword>
<dbReference type="CDD" id="cd07185">
    <property type="entry name" value="OmpA_C-like"/>
    <property type="match status" value="1"/>
</dbReference>
<dbReference type="InterPro" id="IPR006664">
    <property type="entry name" value="OMP_bac"/>
</dbReference>
<evidence type="ECO:0000313" key="6">
    <source>
        <dbReference type="EMBL" id="EAQ13464.1"/>
    </source>
</evidence>
<dbReference type="PRINTS" id="PR01021">
    <property type="entry name" value="OMPADOMAIN"/>
</dbReference>
<dbReference type="SUPFAM" id="SSF103088">
    <property type="entry name" value="OmpA-like"/>
    <property type="match status" value="1"/>
</dbReference>
<evidence type="ECO:0000259" key="5">
    <source>
        <dbReference type="PROSITE" id="PS51123"/>
    </source>
</evidence>
<dbReference type="Proteomes" id="UP000002931">
    <property type="component" value="Unassembled WGS sequence"/>
</dbReference>
<dbReference type="Pfam" id="PF13488">
    <property type="entry name" value="Gly-zipper_Omp"/>
    <property type="match status" value="1"/>
</dbReference>
<evidence type="ECO:0000313" key="7">
    <source>
        <dbReference type="Proteomes" id="UP000002931"/>
    </source>
</evidence>
<dbReference type="AlphaFoldDB" id="A3VEX6"/>
<dbReference type="InterPro" id="IPR006665">
    <property type="entry name" value="OmpA-like"/>
</dbReference>
<keyword evidence="3" id="KW-0998">Cell outer membrane</keyword>
<dbReference type="eggNOG" id="COG2885">
    <property type="taxonomic scope" value="Bacteria"/>
</dbReference>
<evidence type="ECO:0000256" key="3">
    <source>
        <dbReference type="ARBA" id="ARBA00023237"/>
    </source>
</evidence>
<dbReference type="PROSITE" id="PS51123">
    <property type="entry name" value="OMPA_2"/>
    <property type="match status" value="1"/>
</dbReference>
<dbReference type="EMBL" id="AAMT01000005">
    <property type="protein sequence ID" value="EAQ13464.1"/>
    <property type="molecule type" value="Genomic_DNA"/>
</dbReference>
<feature type="domain" description="OmpA-like" evidence="5">
    <location>
        <begin position="108"/>
        <end position="225"/>
    </location>
</feature>
<evidence type="ECO:0000256" key="1">
    <source>
        <dbReference type="ARBA" id="ARBA00004442"/>
    </source>
</evidence>
<dbReference type="HOGENOM" id="CLU_016890_6_0_5"/>
<evidence type="ECO:0000256" key="2">
    <source>
        <dbReference type="ARBA" id="ARBA00023136"/>
    </source>
</evidence>
<accession>A3VEX6</accession>
<dbReference type="Gene3D" id="3.30.1330.60">
    <property type="entry name" value="OmpA-like domain"/>
    <property type="match status" value="1"/>
</dbReference>
<dbReference type="PROSITE" id="PS01068">
    <property type="entry name" value="OMPA_1"/>
    <property type="match status" value="1"/>
</dbReference>
<dbReference type="InterPro" id="IPR036737">
    <property type="entry name" value="OmpA-like_sf"/>
</dbReference>
<dbReference type="GO" id="GO:0009279">
    <property type="term" value="C:cell outer membrane"/>
    <property type="evidence" value="ECO:0007669"/>
    <property type="project" value="UniProtKB-SubCell"/>
</dbReference>
<name>A3VEX6_9RHOB</name>
<comment type="subcellular location">
    <subcellularLocation>
        <location evidence="1">Cell outer membrane</location>
    </subcellularLocation>
</comment>
<dbReference type="STRING" id="314271.RB2654_10349"/>
<keyword evidence="2 4" id="KW-0472">Membrane</keyword>
<comment type="caution">
    <text evidence="6">The sequence shown here is derived from an EMBL/GenBank/DDBJ whole genome shotgun (WGS) entry which is preliminary data.</text>
</comment>
<dbReference type="PROSITE" id="PS51257">
    <property type="entry name" value="PROKAR_LIPOPROTEIN"/>
    <property type="match status" value="1"/>
</dbReference>
<reference evidence="6 7" key="1">
    <citation type="journal article" date="2010" name="J. Bacteriol.">
        <title>Genome sequences of Pelagibaca bermudensis HTCC2601T and Maritimibacter alkaliphilus HTCC2654T, the type strains of two marine Roseobacter genera.</title>
        <authorList>
            <person name="Thrash J.C."/>
            <person name="Cho J.C."/>
            <person name="Ferriera S."/>
            <person name="Johnson J."/>
            <person name="Vergin K.L."/>
            <person name="Giovannoni S.J."/>
        </authorList>
    </citation>
    <scope>NUCLEOTIDE SEQUENCE [LARGE SCALE GENOMIC DNA]</scope>
    <source>
        <strain evidence="6 7">HTCC2654</strain>
    </source>
</reference>
<proteinExistence type="predicted"/>
<dbReference type="InterPro" id="IPR039567">
    <property type="entry name" value="Gly-zipper"/>
</dbReference>